<evidence type="ECO:0000313" key="3">
    <source>
        <dbReference type="EMBL" id="MFC3672369.1"/>
    </source>
</evidence>
<sequence>MQPTSSHPASATPGSSTPGTSGTSLDRLLGYQLRRASAVMMADLARELADLEMRPAEVTALLVIAETPGCSQTEVGQVLGIKRANMVPIVSRLMDRGLIDRERADGRSHALRVTETGAEVVADALARIERHEARFSSLFDTATLDALHAALPLIRGQRDDSDG</sequence>
<dbReference type="Pfam" id="PF12802">
    <property type="entry name" value="MarR_2"/>
    <property type="match status" value="1"/>
</dbReference>
<dbReference type="InterPro" id="IPR036388">
    <property type="entry name" value="WH-like_DNA-bd_sf"/>
</dbReference>
<feature type="domain" description="HTH marR-type" evidence="2">
    <location>
        <begin position="26"/>
        <end position="156"/>
    </location>
</feature>
<feature type="region of interest" description="Disordered" evidence="1">
    <location>
        <begin position="1"/>
        <end position="25"/>
    </location>
</feature>
<dbReference type="InterPro" id="IPR039422">
    <property type="entry name" value="MarR/SlyA-like"/>
</dbReference>
<dbReference type="InterPro" id="IPR000835">
    <property type="entry name" value="HTH_MarR-typ"/>
</dbReference>
<dbReference type="InterPro" id="IPR036390">
    <property type="entry name" value="WH_DNA-bd_sf"/>
</dbReference>
<evidence type="ECO:0000256" key="1">
    <source>
        <dbReference type="SAM" id="MobiDB-lite"/>
    </source>
</evidence>
<evidence type="ECO:0000259" key="2">
    <source>
        <dbReference type="PROSITE" id="PS50995"/>
    </source>
</evidence>
<feature type="compositionally biased region" description="Low complexity" evidence="1">
    <location>
        <begin position="1"/>
        <end position="24"/>
    </location>
</feature>
<reference evidence="4" key="1">
    <citation type="journal article" date="2019" name="Int. J. Syst. Evol. Microbiol.">
        <title>The Global Catalogue of Microorganisms (GCM) 10K type strain sequencing project: providing services to taxonomists for standard genome sequencing and annotation.</title>
        <authorList>
            <consortium name="The Broad Institute Genomics Platform"/>
            <consortium name="The Broad Institute Genome Sequencing Center for Infectious Disease"/>
            <person name="Wu L."/>
            <person name="Ma J."/>
        </authorList>
    </citation>
    <scope>NUCLEOTIDE SEQUENCE [LARGE SCALE GENOMIC DNA]</scope>
    <source>
        <strain evidence="4">KCTC 42224</strain>
    </source>
</reference>
<comment type="caution">
    <text evidence="3">The sequence shown here is derived from an EMBL/GenBank/DDBJ whole genome shotgun (WGS) entry which is preliminary data.</text>
</comment>
<protein>
    <submittedName>
        <fullName evidence="3">MarR family winged helix-turn-helix transcriptional regulator</fullName>
    </submittedName>
</protein>
<accession>A0ABV7V4L5</accession>
<dbReference type="PANTHER" id="PTHR33164:SF43">
    <property type="entry name" value="HTH-TYPE TRANSCRIPTIONAL REPRESSOR YETL"/>
    <property type="match status" value="1"/>
</dbReference>
<gene>
    <name evidence="3" type="ORF">ACFOOT_13155</name>
</gene>
<dbReference type="SMART" id="SM00347">
    <property type="entry name" value="HTH_MARR"/>
    <property type="match status" value="1"/>
</dbReference>
<evidence type="ECO:0000313" key="4">
    <source>
        <dbReference type="Proteomes" id="UP001595683"/>
    </source>
</evidence>
<dbReference type="PANTHER" id="PTHR33164">
    <property type="entry name" value="TRANSCRIPTIONAL REGULATOR, MARR FAMILY"/>
    <property type="match status" value="1"/>
</dbReference>
<organism evidence="3 4">
    <name type="scientific">Novosphingobium pokkalii</name>
    <dbReference type="NCBI Taxonomy" id="1770194"/>
    <lineage>
        <taxon>Bacteria</taxon>
        <taxon>Pseudomonadati</taxon>
        <taxon>Pseudomonadota</taxon>
        <taxon>Alphaproteobacteria</taxon>
        <taxon>Sphingomonadales</taxon>
        <taxon>Sphingomonadaceae</taxon>
        <taxon>Novosphingobium</taxon>
    </lineage>
</organism>
<dbReference type="PROSITE" id="PS50995">
    <property type="entry name" value="HTH_MARR_2"/>
    <property type="match status" value="1"/>
</dbReference>
<dbReference type="Gene3D" id="1.10.10.10">
    <property type="entry name" value="Winged helix-like DNA-binding domain superfamily/Winged helix DNA-binding domain"/>
    <property type="match status" value="1"/>
</dbReference>
<keyword evidence="4" id="KW-1185">Reference proteome</keyword>
<proteinExistence type="predicted"/>
<dbReference type="RefSeq" id="WP_191324141.1">
    <property type="nucleotide sequence ID" value="NZ_BMZP01000007.1"/>
</dbReference>
<dbReference type="EMBL" id="JBHRYE010000021">
    <property type="protein sequence ID" value="MFC3672369.1"/>
    <property type="molecule type" value="Genomic_DNA"/>
</dbReference>
<dbReference type="SUPFAM" id="SSF46785">
    <property type="entry name" value="Winged helix' DNA-binding domain"/>
    <property type="match status" value="1"/>
</dbReference>
<name>A0ABV7V4L5_9SPHN</name>
<dbReference type="Proteomes" id="UP001595683">
    <property type="component" value="Unassembled WGS sequence"/>
</dbReference>